<dbReference type="RefSeq" id="WP_369221086.1">
    <property type="nucleotide sequence ID" value="NZ_CP163441.1"/>
</dbReference>
<dbReference type="InterPro" id="IPR037523">
    <property type="entry name" value="VOC_core"/>
</dbReference>
<keyword evidence="3" id="KW-0560">Oxidoreductase</keyword>
<evidence type="ECO:0000256" key="1">
    <source>
        <dbReference type="SAM" id="MobiDB-lite"/>
    </source>
</evidence>
<dbReference type="PROSITE" id="PS51819">
    <property type="entry name" value="VOC"/>
    <property type="match status" value="1"/>
</dbReference>
<evidence type="ECO:0000259" key="2">
    <source>
        <dbReference type="PROSITE" id="PS51819"/>
    </source>
</evidence>
<reference evidence="3" key="1">
    <citation type="submission" date="2024-07" db="EMBL/GenBank/DDBJ databases">
        <authorList>
            <person name="Yu S.T."/>
        </authorList>
    </citation>
    <scope>NUCLEOTIDE SEQUENCE</scope>
    <source>
        <strain evidence="3">R39</strain>
    </source>
</reference>
<dbReference type="Pfam" id="PF14696">
    <property type="entry name" value="Glyoxalase_5"/>
    <property type="match status" value="1"/>
</dbReference>
<evidence type="ECO:0000313" key="3">
    <source>
        <dbReference type="EMBL" id="XDQ41434.1"/>
    </source>
</evidence>
<feature type="region of interest" description="Disordered" evidence="1">
    <location>
        <begin position="206"/>
        <end position="226"/>
    </location>
</feature>
<dbReference type="Gene3D" id="3.10.180.10">
    <property type="entry name" value="2,3-Dihydroxybiphenyl 1,2-Dioxygenase, domain 1"/>
    <property type="match status" value="2"/>
</dbReference>
<name>A0AB39QKG3_9ACTN</name>
<dbReference type="GO" id="GO:0051213">
    <property type="term" value="F:dioxygenase activity"/>
    <property type="evidence" value="ECO:0007669"/>
    <property type="project" value="UniProtKB-KW"/>
</dbReference>
<gene>
    <name evidence="3" type="ORF">AB5J52_03595</name>
</gene>
<feature type="domain" description="VOC" evidence="2">
    <location>
        <begin position="5"/>
        <end position="129"/>
    </location>
</feature>
<dbReference type="EMBL" id="CP163441">
    <property type="protein sequence ID" value="XDQ41434.1"/>
    <property type="molecule type" value="Genomic_DNA"/>
</dbReference>
<dbReference type="AlphaFoldDB" id="A0AB39QKG3"/>
<dbReference type="InterPro" id="IPR029068">
    <property type="entry name" value="Glyas_Bleomycin-R_OHBP_Dase"/>
</dbReference>
<dbReference type="SUPFAM" id="SSF54593">
    <property type="entry name" value="Glyoxalase/Bleomycin resistance protein/Dihydroxybiphenyl dioxygenase"/>
    <property type="match status" value="1"/>
</dbReference>
<keyword evidence="3" id="KW-0223">Dioxygenase</keyword>
<protein>
    <submittedName>
        <fullName evidence="3">4-hydroxyphenylpyruvate dioxygenase</fullName>
    </submittedName>
</protein>
<proteinExistence type="predicted"/>
<accession>A0AB39QKG3</accession>
<sequence>MAARDIAYVELYAKDKQQTAHSFVSLGFTCVADSVAPDCSSLLLRQGAAHLVITSGPATWKFLDTHGEGVADIALLCADVTATAQRAVRAGAGLTGSIRGNPILSGAGGLTHALLPATRTANLLPAGHRWVELPQDLGPSTEGNWRLDRVGIAVDGPDPEAYLPLYVDALGFVRQRPGNASGAAQEPSAVLLDSADGGTTLTLFRHQPRPLTGESTPHAGDDDRPGVRQLSFLVDDIAAARPPRLSGALSIELVQRGGSGDDAAQVLAPRKAGNHHRLTAG</sequence>
<organism evidence="3">
    <name type="scientific">Streptomyces sp. R39</name>
    <dbReference type="NCBI Taxonomy" id="3238631"/>
    <lineage>
        <taxon>Bacteria</taxon>
        <taxon>Bacillati</taxon>
        <taxon>Actinomycetota</taxon>
        <taxon>Actinomycetes</taxon>
        <taxon>Kitasatosporales</taxon>
        <taxon>Streptomycetaceae</taxon>
        <taxon>Streptomyces</taxon>
    </lineage>
</organism>